<dbReference type="InterPro" id="IPR041712">
    <property type="entry name" value="DHPS-like_MBL-fold"/>
</dbReference>
<dbReference type="GeneID" id="8738891"/>
<dbReference type="SMART" id="SM00849">
    <property type="entry name" value="Lactamase_B"/>
    <property type="match status" value="1"/>
</dbReference>
<dbReference type="InterPro" id="IPR036866">
    <property type="entry name" value="RibonucZ/Hydroxyglut_hydro"/>
</dbReference>
<dbReference type="SUPFAM" id="SSF56281">
    <property type="entry name" value="Metallo-hydrolase/oxidoreductase"/>
    <property type="match status" value="1"/>
</dbReference>
<keyword evidence="3" id="KW-1185">Reference proteome</keyword>
<reference evidence="2 3" key="1">
    <citation type="journal article" date="2010" name="Stand. Genomic Sci.">
        <title>Complete genome sequence of Archaeoglobus profundus type strain (AV18).</title>
        <authorList>
            <person name="von Jan M."/>
            <person name="Lapidus A."/>
            <person name="Del Rio T.G."/>
            <person name="Copeland A."/>
            <person name="Tice H."/>
            <person name="Cheng J.F."/>
            <person name="Lucas S."/>
            <person name="Chen F."/>
            <person name="Nolan M."/>
            <person name="Goodwin L."/>
            <person name="Han C."/>
            <person name="Pitluck S."/>
            <person name="Liolios K."/>
            <person name="Ivanova N."/>
            <person name="Mavromatis K."/>
            <person name="Ovchinnikova G."/>
            <person name="Chertkov O."/>
            <person name="Pati A."/>
            <person name="Chen A."/>
            <person name="Palaniappan K."/>
            <person name="Land M."/>
            <person name="Hauser L."/>
            <person name="Chang Y.J."/>
            <person name="Jeffries C.D."/>
            <person name="Saunders E."/>
            <person name="Brettin T."/>
            <person name="Detter J.C."/>
            <person name="Chain P."/>
            <person name="Eichinger K."/>
            <person name="Huber H."/>
            <person name="Spring S."/>
            <person name="Rohde M."/>
            <person name="Goker M."/>
            <person name="Wirth R."/>
            <person name="Woyke T."/>
            <person name="Bristow J."/>
            <person name="Eisen J.A."/>
            <person name="Markowitz V."/>
            <person name="Hugenholtz P."/>
            <person name="Kyrpides N.C."/>
            <person name="Klenk H.P."/>
        </authorList>
    </citation>
    <scope>NUCLEOTIDE SEQUENCE [LARGE SCALE GENOMIC DNA]</scope>
    <source>
        <strain evidence="3">DSM 5631 / JCM 9629 / NBRC 100127 / Av18</strain>
    </source>
</reference>
<dbReference type="InterPro" id="IPR001279">
    <property type="entry name" value="Metallo-B-lactamas"/>
</dbReference>
<dbReference type="GO" id="GO:0016740">
    <property type="term" value="F:transferase activity"/>
    <property type="evidence" value="ECO:0007669"/>
    <property type="project" value="TreeGrafter"/>
</dbReference>
<proteinExistence type="predicted"/>
<dbReference type="OrthoDB" id="7773at2157"/>
<dbReference type="PANTHER" id="PTHR13754:SF13">
    <property type="entry name" value="METALLO-BETA-LACTAMASE SUPERFAMILY PROTEIN (AFU_ORTHOLOGUE AFUA_3G07630)"/>
    <property type="match status" value="1"/>
</dbReference>
<dbReference type="RefSeq" id="WP_012939647.1">
    <property type="nucleotide sequence ID" value="NC_013741.1"/>
</dbReference>
<dbReference type="AlphaFoldDB" id="D2RG86"/>
<dbReference type="STRING" id="572546.Arcpr_0241"/>
<dbReference type="Pfam" id="PF00753">
    <property type="entry name" value="Lactamase_B"/>
    <property type="match status" value="1"/>
</dbReference>
<gene>
    <name evidence="2" type="ordered locus">Arcpr_0241</name>
</gene>
<evidence type="ECO:0000313" key="2">
    <source>
        <dbReference type="EMBL" id="ADB57311.1"/>
    </source>
</evidence>
<dbReference type="Proteomes" id="UP000001901">
    <property type="component" value="Chromosome"/>
</dbReference>
<dbReference type="eggNOG" id="arCOG00503">
    <property type="taxonomic scope" value="Archaea"/>
</dbReference>
<evidence type="ECO:0000259" key="1">
    <source>
        <dbReference type="SMART" id="SM00849"/>
    </source>
</evidence>
<dbReference type="HOGENOM" id="CLU_036012_0_0_2"/>
<evidence type="ECO:0000313" key="3">
    <source>
        <dbReference type="Proteomes" id="UP000001901"/>
    </source>
</evidence>
<dbReference type="Gene3D" id="3.60.15.10">
    <property type="entry name" value="Ribonuclease Z/Hydroxyacylglutathione hydrolase-like"/>
    <property type="match status" value="1"/>
</dbReference>
<organism evidence="2 3">
    <name type="scientific">Archaeoglobus profundus (strain DSM 5631 / JCM 9629 / NBRC 100127 / Av18)</name>
    <dbReference type="NCBI Taxonomy" id="572546"/>
    <lineage>
        <taxon>Archaea</taxon>
        <taxon>Methanobacteriati</taxon>
        <taxon>Methanobacteriota</taxon>
        <taxon>Archaeoglobi</taxon>
        <taxon>Archaeoglobales</taxon>
        <taxon>Archaeoglobaceae</taxon>
        <taxon>Archaeoglobus</taxon>
    </lineage>
</organism>
<protein>
    <submittedName>
        <fullName evidence="2">Beta-lactamase domain protein</fullName>
    </submittedName>
</protein>
<sequence>MEVVILADNKVVDLRPQGLKAEWGFSALIKAKENILFDTGQTGVAFENMLILKEDKPAKVILSHGHYDHTGGLIQFLKAFNLIIYAHPDAFLPRFYKGDYIGIPFKREQISAYSKIIEHREPVEVAKNIWALGEIPRKHKPALLSNSYIVRNGEKEFDEIMDDQSVAIKTENGIALILGCCHAGLRNTVEYAEEVVGDEVKYIVGGTHLIALKRNELLDTISWLDKKVELIAPCHCTGLENEFLIKSKLGDKCKIVGVGSVVKFFNKSKN</sequence>
<feature type="domain" description="Metallo-beta-lactamase" evidence="1">
    <location>
        <begin position="23"/>
        <end position="235"/>
    </location>
</feature>
<dbReference type="KEGG" id="apo:Arcpr_0241"/>
<dbReference type="PaxDb" id="572546-Arcpr_0241"/>
<dbReference type="InterPro" id="IPR052926">
    <property type="entry name" value="Metallo-beta-lactamase_dom"/>
</dbReference>
<dbReference type="PANTHER" id="PTHR13754">
    <property type="entry name" value="METALLO-BETA-LACTAMASE SUPERFAMILY PROTEIN"/>
    <property type="match status" value="1"/>
</dbReference>
<dbReference type="EMBL" id="CP001857">
    <property type="protein sequence ID" value="ADB57311.1"/>
    <property type="molecule type" value="Genomic_DNA"/>
</dbReference>
<name>D2RG86_ARCPA</name>
<accession>D2RG86</accession>
<dbReference type="CDD" id="cd07713">
    <property type="entry name" value="DHPS-like_MBL-fold"/>
    <property type="match status" value="1"/>
</dbReference>